<evidence type="ECO:0000256" key="5">
    <source>
        <dbReference type="ARBA" id="ARBA00022840"/>
    </source>
</evidence>
<keyword evidence="5 7" id="KW-0067">ATP-binding</keyword>
<feature type="binding site" evidence="7">
    <location>
        <position position="153"/>
    </location>
    <ligand>
        <name>substrate</name>
    </ligand>
</feature>
<comment type="catalytic activity">
    <reaction evidence="7">
        <text>shikimate + ATP = 3-phosphoshikimate + ADP + H(+)</text>
        <dbReference type="Rhea" id="RHEA:13121"/>
        <dbReference type="ChEBI" id="CHEBI:15378"/>
        <dbReference type="ChEBI" id="CHEBI:30616"/>
        <dbReference type="ChEBI" id="CHEBI:36208"/>
        <dbReference type="ChEBI" id="CHEBI:145989"/>
        <dbReference type="ChEBI" id="CHEBI:456216"/>
        <dbReference type="EC" id="2.7.1.71"/>
    </reaction>
</comment>
<organism evidence="9 10">
    <name type="scientific">Actinomarinicola tropica</name>
    <dbReference type="NCBI Taxonomy" id="2789776"/>
    <lineage>
        <taxon>Bacteria</taxon>
        <taxon>Bacillati</taxon>
        <taxon>Actinomycetota</taxon>
        <taxon>Acidimicrobiia</taxon>
        <taxon>Acidimicrobiales</taxon>
        <taxon>Iamiaceae</taxon>
        <taxon>Actinomarinicola</taxon>
    </lineage>
</organism>
<feature type="compositionally biased region" description="Low complexity" evidence="8">
    <location>
        <begin position="12"/>
        <end position="22"/>
    </location>
</feature>
<dbReference type="GO" id="GO:0005524">
    <property type="term" value="F:ATP binding"/>
    <property type="evidence" value="ECO:0007669"/>
    <property type="project" value="UniProtKB-UniRule"/>
</dbReference>
<feature type="region of interest" description="Disordered" evidence="8">
    <location>
        <begin position="46"/>
        <end position="71"/>
    </location>
</feature>
<evidence type="ECO:0000256" key="4">
    <source>
        <dbReference type="ARBA" id="ARBA00022777"/>
    </source>
</evidence>
<evidence type="ECO:0000256" key="8">
    <source>
        <dbReference type="SAM" id="MobiDB-lite"/>
    </source>
</evidence>
<comment type="cofactor">
    <cofactor evidence="7">
        <name>Mg(2+)</name>
        <dbReference type="ChEBI" id="CHEBI:18420"/>
    </cofactor>
    <text evidence="7">Binds 1 Mg(2+) ion per subunit.</text>
</comment>
<dbReference type="GO" id="GO:0009423">
    <property type="term" value="P:chorismate biosynthetic process"/>
    <property type="evidence" value="ECO:0007669"/>
    <property type="project" value="UniProtKB-UniRule"/>
</dbReference>
<feature type="binding site" evidence="7">
    <location>
        <position position="106"/>
    </location>
    <ligand>
        <name>substrate</name>
    </ligand>
</feature>
<feature type="binding site" evidence="7">
    <location>
        <position position="210"/>
    </location>
    <ligand>
        <name>substrate</name>
    </ligand>
</feature>
<evidence type="ECO:0000313" key="9">
    <source>
        <dbReference type="EMBL" id="QGG95734.1"/>
    </source>
</evidence>
<comment type="similarity">
    <text evidence="7">Belongs to the shikimate kinase family.</text>
</comment>
<dbReference type="SUPFAM" id="SSF52540">
    <property type="entry name" value="P-loop containing nucleoside triphosphate hydrolases"/>
    <property type="match status" value="1"/>
</dbReference>
<sequence>MPGSASSRDSSATPTFPVAPVTATRRGRLDEVVRLVVGSASMRRGLPAARGGERANLGRGGPMTGGQPHTADQLPTIVLVGLMGTGKSTIGRALADRLGRDFLDSDRMIEARTGQTVRELWEAGGEAAYRPLERAVVVAALGAEDPVVLAAPGGVVEDGEAVRALQRGAAVVYLRTQPETIAARLGGEVTHRPLLDGEPEELLSTLFARRDAMYRDIAGVVVEADGLPPDAVVEAVLDALATGGS</sequence>
<feature type="region of interest" description="Disordered" evidence="8">
    <location>
        <begin position="1"/>
        <end position="22"/>
    </location>
</feature>
<dbReference type="Pfam" id="PF01202">
    <property type="entry name" value="SKI"/>
    <property type="match status" value="1"/>
</dbReference>
<dbReference type="GO" id="GO:0000287">
    <property type="term" value="F:magnesium ion binding"/>
    <property type="evidence" value="ECO:0007669"/>
    <property type="project" value="UniProtKB-UniRule"/>
</dbReference>
<proteinExistence type="inferred from homology"/>
<comment type="function">
    <text evidence="7">Catalyzes the specific phosphorylation of the 3-hydroxyl group of shikimic acid using ATP as a cosubstrate.</text>
</comment>
<dbReference type="EMBL" id="CP045851">
    <property type="protein sequence ID" value="QGG95734.1"/>
    <property type="molecule type" value="Genomic_DNA"/>
</dbReference>
<comment type="caution">
    <text evidence="7">Lacks conserved residue(s) required for the propagation of feature annotation.</text>
</comment>
<keyword evidence="7" id="KW-0963">Cytoplasm</keyword>
<dbReference type="PRINTS" id="PR01100">
    <property type="entry name" value="SHIKIMTKNASE"/>
</dbReference>
<dbReference type="Gene3D" id="3.40.50.300">
    <property type="entry name" value="P-loop containing nucleotide triphosphate hydrolases"/>
    <property type="match status" value="1"/>
</dbReference>
<dbReference type="PANTHER" id="PTHR21087">
    <property type="entry name" value="SHIKIMATE KINASE"/>
    <property type="match status" value="1"/>
</dbReference>
<evidence type="ECO:0000256" key="6">
    <source>
        <dbReference type="ARBA" id="ARBA00023141"/>
    </source>
</evidence>
<dbReference type="Proteomes" id="UP000334019">
    <property type="component" value="Chromosome"/>
</dbReference>
<feature type="binding site" evidence="7">
    <location>
        <position position="192"/>
    </location>
    <ligand>
        <name>ATP</name>
        <dbReference type="ChEBI" id="CHEBI:30616"/>
    </ligand>
</feature>
<comment type="subcellular location">
    <subcellularLocation>
        <location evidence="7">Cytoplasm</location>
    </subcellularLocation>
</comment>
<dbReference type="InterPro" id="IPR027417">
    <property type="entry name" value="P-loop_NTPase"/>
</dbReference>
<feature type="compositionally biased region" description="Polar residues" evidence="8">
    <location>
        <begin position="1"/>
        <end position="11"/>
    </location>
</feature>
<dbReference type="GO" id="GO:0009073">
    <property type="term" value="P:aromatic amino acid family biosynthetic process"/>
    <property type="evidence" value="ECO:0007669"/>
    <property type="project" value="UniProtKB-KW"/>
</dbReference>
<keyword evidence="1 7" id="KW-0028">Amino-acid biosynthesis</keyword>
<dbReference type="EC" id="2.7.1.71" evidence="7"/>
<evidence type="ECO:0000256" key="1">
    <source>
        <dbReference type="ARBA" id="ARBA00022605"/>
    </source>
</evidence>
<keyword evidence="2 7" id="KW-0808">Transferase</keyword>
<dbReference type="HAMAP" id="MF_00109">
    <property type="entry name" value="Shikimate_kinase"/>
    <property type="match status" value="1"/>
</dbReference>
<protein>
    <recommendedName>
        <fullName evidence="7">Shikimate kinase</fullName>
        <shortName evidence="7">SK</shortName>
        <ecNumber evidence="7">2.7.1.71</ecNumber>
    </recommendedName>
</protein>
<name>A0A5Q2RJR4_9ACTN</name>
<keyword evidence="4 7" id="KW-0418">Kinase</keyword>
<dbReference type="UniPathway" id="UPA00053">
    <property type="reaction ID" value="UER00088"/>
</dbReference>
<evidence type="ECO:0000256" key="3">
    <source>
        <dbReference type="ARBA" id="ARBA00022741"/>
    </source>
</evidence>
<feature type="binding site" evidence="7">
    <location>
        <position position="130"/>
    </location>
    <ligand>
        <name>substrate</name>
    </ligand>
</feature>
<keyword evidence="3 7" id="KW-0547">Nucleotide-binding</keyword>
<comment type="subunit">
    <text evidence="7">Monomer.</text>
</comment>
<keyword evidence="7" id="KW-0479">Metal-binding</keyword>
<accession>A0A5Q2RJR4</accession>
<reference evidence="9 10" key="1">
    <citation type="submission" date="2019-11" db="EMBL/GenBank/DDBJ databases">
        <authorList>
            <person name="He Y."/>
        </authorList>
    </citation>
    <scope>NUCLEOTIDE SEQUENCE [LARGE SCALE GENOMIC DNA]</scope>
    <source>
        <strain evidence="9 10">SCSIO 58843</strain>
    </source>
</reference>
<evidence type="ECO:0000256" key="2">
    <source>
        <dbReference type="ARBA" id="ARBA00022679"/>
    </source>
</evidence>
<evidence type="ECO:0000256" key="7">
    <source>
        <dbReference type="HAMAP-Rule" id="MF_00109"/>
    </source>
</evidence>
<keyword evidence="6 7" id="KW-0057">Aromatic amino acid biosynthesis</keyword>
<dbReference type="CDD" id="cd00464">
    <property type="entry name" value="SK"/>
    <property type="match status" value="1"/>
</dbReference>
<feature type="binding site" evidence="7">
    <location>
        <position position="88"/>
    </location>
    <ligand>
        <name>Mg(2+)</name>
        <dbReference type="ChEBI" id="CHEBI:18420"/>
    </ligand>
</feature>
<gene>
    <name evidence="7" type="primary">aroK</name>
    <name evidence="9" type="ORF">GH723_11845</name>
</gene>
<dbReference type="GO" id="GO:0005829">
    <property type="term" value="C:cytosol"/>
    <property type="evidence" value="ECO:0007669"/>
    <property type="project" value="TreeGrafter"/>
</dbReference>
<keyword evidence="10" id="KW-1185">Reference proteome</keyword>
<comment type="pathway">
    <text evidence="7">Metabolic intermediate biosynthesis; chorismate biosynthesis; chorismate from D-erythrose 4-phosphate and phosphoenolpyruvate: step 5/7.</text>
</comment>
<dbReference type="AlphaFoldDB" id="A0A5Q2RJR4"/>
<dbReference type="PANTHER" id="PTHR21087:SF16">
    <property type="entry name" value="SHIKIMATE KINASE 1, CHLOROPLASTIC"/>
    <property type="match status" value="1"/>
</dbReference>
<evidence type="ECO:0000313" key="10">
    <source>
        <dbReference type="Proteomes" id="UP000334019"/>
    </source>
</evidence>
<dbReference type="InterPro" id="IPR031322">
    <property type="entry name" value="Shikimate/glucono_kinase"/>
</dbReference>
<dbReference type="GO" id="GO:0004765">
    <property type="term" value="F:shikimate kinase activity"/>
    <property type="evidence" value="ECO:0007669"/>
    <property type="project" value="UniProtKB-UniRule"/>
</dbReference>
<keyword evidence="7" id="KW-0460">Magnesium</keyword>
<dbReference type="InterPro" id="IPR000623">
    <property type="entry name" value="Shikimate_kinase/TSH1"/>
</dbReference>
<dbReference type="KEGG" id="atq:GH723_11845"/>
<feature type="binding site" evidence="7">
    <location>
        <begin position="84"/>
        <end position="89"/>
    </location>
    <ligand>
        <name>ATP</name>
        <dbReference type="ChEBI" id="CHEBI:30616"/>
    </ligand>
</feature>
<dbReference type="GO" id="GO:0008652">
    <property type="term" value="P:amino acid biosynthetic process"/>
    <property type="evidence" value="ECO:0007669"/>
    <property type="project" value="UniProtKB-KW"/>
</dbReference>